<evidence type="ECO:0008006" key="3">
    <source>
        <dbReference type="Google" id="ProtNLM"/>
    </source>
</evidence>
<dbReference type="Proteomes" id="UP001352263">
    <property type="component" value="Unassembled WGS sequence"/>
</dbReference>
<evidence type="ECO:0000313" key="2">
    <source>
        <dbReference type="Proteomes" id="UP001352263"/>
    </source>
</evidence>
<dbReference type="SUPFAM" id="SSF56300">
    <property type="entry name" value="Metallo-dependent phosphatases"/>
    <property type="match status" value="1"/>
</dbReference>
<evidence type="ECO:0000313" key="1">
    <source>
        <dbReference type="EMBL" id="MEC4720869.1"/>
    </source>
</evidence>
<sequence length="513" mass="58738">MTEAGKAILPPGLVPWPADADPGNRLCVLISDIHCTDCTVGNQTASESDWQLFFEQLEFAVRNPGDKAHTPPEQRIDELILILNGDIIDLIRTSKWAQAGVYPWQRDDPRFGRIVLDIMRDIVRIHARERPDDSRLPYSGFFYWMRKSLDGLRGSGVRVTIVPIVGNHDKELQVVPVARQMFYEECLGLTALDISDSYRAWVGAQMGSARNELYPLLPFYIADVRLRLLATHGQWRDADNSRATAGWRPCDGWTPKKWQQEGYRAFSDPCFGDTVAAGMLSHFIWCAARHIDPKLPGAQRLCNLLDEMDLYRPSVAAVVRLLSESRRMARKDSQAMDLHDAMLGCFRDSLVLWLSHAETWNSAWRSTRMGLHLLSVLTKLQWYWLDMALMRLMAKVQEPESDISTRTLFGLPAFSERYRELGLRLHVEGHTHVALEADLQCRPPVSGRNNFTYINLGAWRDAILRKRSPGFRRRAIGRALFIFDLPRLGAGHPDAYRFYTRDMISWGDRLDSW</sequence>
<name>A0ABU6JCI3_9BURK</name>
<dbReference type="EMBL" id="JAWIIV010000014">
    <property type="protein sequence ID" value="MEC4720869.1"/>
    <property type="molecule type" value="Genomic_DNA"/>
</dbReference>
<reference evidence="1 2" key="1">
    <citation type="submission" date="2023-10" db="EMBL/GenBank/DDBJ databases">
        <title>Noviherbaspirillum sp. CPCC 100848 genome assembly.</title>
        <authorList>
            <person name="Li X.Y."/>
            <person name="Fang X.M."/>
        </authorList>
    </citation>
    <scope>NUCLEOTIDE SEQUENCE [LARGE SCALE GENOMIC DNA]</scope>
    <source>
        <strain evidence="1 2">CPCC 100848</strain>
    </source>
</reference>
<proteinExistence type="predicted"/>
<protein>
    <recommendedName>
        <fullName evidence="3">Calcineurin-like phosphoesterase domain-containing protein</fullName>
    </recommendedName>
</protein>
<gene>
    <name evidence="1" type="ORF">RY831_17015</name>
</gene>
<dbReference type="RefSeq" id="WP_326507583.1">
    <property type="nucleotide sequence ID" value="NZ_JAWIIV010000014.1"/>
</dbReference>
<dbReference type="InterPro" id="IPR029052">
    <property type="entry name" value="Metallo-depent_PP-like"/>
</dbReference>
<comment type="caution">
    <text evidence="1">The sequence shown here is derived from an EMBL/GenBank/DDBJ whole genome shotgun (WGS) entry which is preliminary data.</text>
</comment>
<organism evidence="1 2">
    <name type="scientific">Noviherbaspirillum album</name>
    <dbReference type="NCBI Taxonomy" id="3080276"/>
    <lineage>
        <taxon>Bacteria</taxon>
        <taxon>Pseudomonadati</taxon>
        <taxon>Pseudomonadota</taxon>
        <taxon>Betaproteobacteria</taxon>
        <taxon>Burkholderiales</taxon>
        <taxon>Oxalobacteraceae</taxon>
        <taxon>Noviherbaspirillum</taxon>
    </lineage>
</organism>
<keyword evidence="2" id="KW-1185">Reference proteome</keyword>
<accession>A0ABU6JCI3</accession>